<protein>
    <recommendedName>
        <fullName evidence="2">C-type lectin domain-containing protein</fullName>
    </recommendedName>
</protein>
<dbReference type="AlphaFoldDB" id="A0A0L0BTR6"/>
<dbReference type="OrthoDB" id="7357196at2759"/>
<name>A0A0L0BTR6_LUCCU</name>
<organism evidence="3 4">
    <name type="scientific">Lucilia cuprina</name>
    <name type="common">Green bottle fly</name>
    <name type="synonym">Australian sheep blowfly</name>
    <dbReference type="NCBI Taxonomy" id="7375"/>
    <lineage>
        <taxon>Eukaryota</taxon>
        <taxon>Metazoa</taxon>
        <taxon>Ecdysozoa</taxon>
        <taxon>Arthropoda</taxon>
        <taxon>Hexapoda</taxon>
        <taxon>Insecta</taxon>
        <taxon>Pterygota</taxon>
        <taxon>Neoptera</taxon>
        <taxon>Endopterygota</taxon>
        <taxon>Diptera</taxon>
        <taxon>Brachycera</taxon>
        <taxon>Muscomorpha</taxon>
        <taxon>Oestroidea</taxon>
        <taxon>Calliphoridae</taxon>
        <taxon>Luciliinae</taxon>
        <taxon>Lucilia</taxon>
    </lineage>
</organism>
<dbReference type="InterPro" id="IPR050111">
    <property type="entry name" value="C-type_lectin/snaclec_domain"/>
</dbReference>
<feature type="domain" description="C-type lectin" evidence="2">
    <location>
        <begin position="33"/>
        <end position="145"/>
    </location>
</feature>
<evidence type="ECO:0000313" key="4">
    <source>
        <dbReference type="Proteomes" id="UP000037069"/>
    </source>
</evidence>
<dbReference type="OMA" id="DFCENSH"/>
<keyword evidence="4" id="KW-1185">Reference proteome</keyword>
<dbReference type="InterPro" id="IPR016186">
    <property type="entry name" value="C-type_lectin-like/link_sf"/>
</dbReference>
<accession>A0A0L0BTR6</accession>
<evidence type="ECO:0000259" key="2">
    <source>
        <dbReference type="PROSITE" id="PS50041"/>
    </source>
</evidence>
<keyword evidence="1" id="KW-0732">Signal</keyword>
<reference evidence="3 4" key="1">
    <citation type="journal article" date="2015" name="Nat. Commun.">
        <title>Lucilia cuprina genome unlocks parasitic fly biology to underpin future interventions.</title>
        <authorList>
            <person name="Anstead C.A."/>
            <person name="Korhonen P.K."/>
            <person name="Young N.D."/>
            <person name="Hall R.S."/>
            <person name="Jex A.R."/>
            <person name="Murali S.C."/>
            <person name="Hughes D.S."/>
            <person name="Lee S.F."/>
            <person name="Perry T."/>
            <person name="Stroehlein A.J."/>
            <person name="Ansell B.R."/>
            <person name="Breugelmans B."/>
            <person name="Hofmann A."/>
            <person name="Qu J."/>
            <person name="Dugan S."/>
            <person name="Lee S.L."/>
            <person name="Chao H."/>
            <person name="Dinh H."/>
            <person name="Han Y."/>
            <person name="Doddapaneni H.V."/>
            <person name="Worley K.C."/>
            <person name="Muzny D.M."/>
            <person name="Ioannidis P."/>
            <person name="Waterhouse R.M."/>
            <person name="Zdobnov E.M."/>
            <person name="James P.J."/>
            <person name="Bagnall N.H."/>
            <person name="Kotze A.C."/>
            <person name="Gibbs R.A."/>
            <person name="Richards S."/>
            <person name="Batterham P."/>
            <person name="Gasser R.B."/>
        </authorList>
    </citation>
    <scope>NUCLEOTIDE SEQUENCE [LARGE SCALE GENOMIC DNA]</scope>
    <source>
        <strain evidence="3 4">LS</strain>
        <tissue evidence="3">Full body</tissue>
    </source>
</reference>
<dbReference type="SUPFAM" id="SSF56436">
    <property type="entry name" value="C-type lectin-like"/>
    <property type="match status" value="1"/>
</dbReference>
<dbReference type="CDD" id="cd00037">
    <property type="entry name" value="CLECT"/>
    <property type="match status" value="1"/>
</dbReference>
<dbReference type="InterPro" id="IPR001304">
    <property type="entry name" value="C-type_lectin-like"/>
</dbReference>
<dbReference type="Proteomes" id="UP000037069">
    <property type="component" value="Unassembled WGS sequence"/>
</dbReference>
<dbReference type="PROSITE" id="PS50041">
    <property type="entry name" value="C_TYPE_LECTIN_2"/>
    <property type="match status" value="1"/>
</dbReference>
<evidence type="ECO:0000256" key="1">
    <source>
        <dbReference type="SAM" id="SignalP"/>
    </source>
</evidence>
<dbReference type="PANTHER" id="PTHR22803">
    <property type="entry name" value="MANNOSE, PHOSPHOLIPASE, LECTIN RECEPTOR RELATED"/>
    <property type="match status" value="1"/>
</dbReference>
<dbReference type="InterPro" id="IPR016187">
    <property type="entry name" value="CTDL_fold"/>
</dbReference>
<proteinExistence type="predicted"/>
<dbReference type="Pfam" id="PF00059">
    <property type="entry name" value="Lectin_C"/>
    <property type="match status" value="1"/>
</dbReference>
<dbReference type="Gene3D" id="3.10.100.10">
    <property type="entry name" value="Mannose-Binding Protein A, subunit A"/>
    <property type="match status" value="1"/>
</dbReference>
<evidence type="ECO:0000313" key="3">
    <source>
        <dbReference type="EMBL" id="KNC23396.1"/>
    </source>
</evidence>
<dbReference type="SMART" id="SM00034">
    <property type="entry name" value="CLECT"/>
    <property type="match status" value="1"/>
</dbReference>
<sequence length="178" mass="19912">MVATIKPLLLAFSIMLLGLVLAIKADDDLTTDIGSKRYLIKIGKKLNWFQANHACTRAGMTLASIESETEQKNLRDYLYAQGHLTDGFWLSGNNLNDKDVFTWLSSGNKLSYTSWKSGQPDSTALGNPEYCTVTDSDFKWTTGHCTNPTITNYYICSRPLVPNCGITGRCKINRGFYY</sequence>
<gene>
    <name evidence="3" type="ORF">FF38_00757</name>
</gene>
<comment type="caution">
    <text evidence="3">The sequence shown here is derived from an EMBL/GenBank/DDBJ whole genome shotgun (WGS) entry which is preliminary data.</text>
</comment>
<feature type="chain" id="PRO_5005535363" description="C-type lectin domain-containing protein" evidence="1">
    <location>
        <begin position="23"/>
        <end position="178"/>
    </location>
</feature>
<dbReference type="EMBL" id="JRES01001352">
    <property type="protein sequence ID" value="KNC23396.1"/>
    <property type="molecule type" value="Genomic_DNA"/>
</dbReference>
<feature type="signal peptide" evidence="1">
    <location>
        <begin position="1"/>
        <end position="22"/>
    </location>
</feature>